<dbReference type="GO" id="GO:0042956">
    <property type="term" value="P:maltodextrin transmembrane transport"/>
    <property type="evidence" value="ECO:0007669"/>
    <property type="project" value="TreeGrafter"/>
</dbReference>
<dbReference type="EMBL" id="DWYW01000023">
    <property type="protein sequence ID" value="HJA89403.1"/>
    <property type="molecule type" value="Genomic_DNA"/>
</dbReference>
<feature type="transmembrane region" description="Helical" evidence="9">
    <location>
        <begin position="112"/>
        <end position="132"/>
    </location>
</feature>
<evidence type="ECO:0000256" key="1">
    <source>
        <dbReference type="ARBA" id="ARBA00004651"/>
    </source>
</evidence>
<dbReference type="Pfam" id="PF00528">
    <property type="entry name" value="BPD_transp_1"/>
    <property type="match status" value="1"/>
</dbReference>
<keyword evidence="3 9" id="KW-0813">Transport</keyword>
<dbReference type="PANTHER" id="PTHR47314:SF1">
    <property type="entry name" value="MALTOSE_MALTODEXTRIN TRANSPORT SYSTEM PERMEASE PROTEIN MALF"/>
    <property type="match status" value="1"/>
</dbReference>
<keyword evidence="7 9" id="KW-1133">Transmembrane helix</keyword>
<dbReference type="SUPFAM" id="SSF160964">
    <property type="entry name" value="MalF N-terminal region-like"/>
    <property type="match status" value="1"/>
</dbReference>
<evidence type="ECO:0000256" key="6">
    <source>
        <dbReference type="ARBA" id="ARBA00022692"/>
    </source>
</evidence>
<keyword evidence="6 9" id="KW-0812">Transmembrane</keyword>
<dbReference type="Gene3D" id="1.20.58.370">
    <property type="entry name" value="MalF N-terminal region-like"/>
    <property type="match status" value="1"/>
</dbReference>
<sequence length="306" mass="34206">MSRRYKKERKIANFFLAPSLISIVAFTIVPIAYTVYISFTNYNIYHLNDYKFVGISNYLEVFSGSLRGVFFPVLGWSLLFALLSTLGSYLIGMTLAILLNNSNMKESKVYKSILIVPWALPATIAILAWQGLLNEQYGGINNFLSIFGVGTIPWMTDAFWARFGIILVNLWLGFPYMLNVCIGGLKAIDPTFYEAAKIDGASRWDSFKYITFPTLTRLSIPLIVSTFAANFNNFGNIYMITQGGPAKVGSQFAGETDILASTIYKMTTWSNRYELSATLSVLSFVIVGSLTLLNLHFSGAFKESKR</sequence>
<name>A0A9D2I0M4_9LACT</name>
<dbReference type="CDD" id="cd06261">
    <property type="entry name" value="TM_PBP2"/>
    <property type="match status" value="1"/>
</dbReference>
<evidence type="ECO:0000313" key="12">
    <source>
        <dbReference type="EMBL" id="HJA89403.1"/>
    </source>
</evidence>
<keyword evidence="5 10" id="KW-0762">Sugar transport</keyword>
<comment type="caution">
    <text evidence="10">Lacks conserved residue(s) required for the propagation of feature annotation.</text>
</comment>
<reference evidence="12" key="1">
    <citation type="journal article" date="2021" name="PeerJ">
        <title>Extensive microbial diversity within the chicken gut microbiome revealed by metagenomics and culture.</title>
        <authorList>
            <person name="Gilroy R."/>
            <person name="Ravi A."/>
            <person name="Getino M."/>
            <person name="Pursley I."/>
            <person name="Horton D.L."/>
            <person name="Alikhan N.F."/>
            <person name="Baker D."/>
            <person name="Gharbi K."/>
            <person name="Hall N."/>
            <person name="Watson M."/>
            <person name="Adriaenssens E.M."/>
            <person name="Foster-Nyarko E."/>
            <person name="Jarju S."/>
            <person name="Secka A."/>
            <person name="Antonio M."/>
            <person name="Oren A."/>
            <person name="Chaudhuri R.R."/>
            <person name="La Ragione R."/>
            <person name="Hildebrand F."/>
            <person name="Pallen M.J."/>
        </authorList>
    </citation>
    <scope>NUCLEOTIDE SEQUENCE</scope>
    <source>
        <strain evidence="12">CHK171-505</strain>
    </source>
</reference>
<evidence type="ECO:0000256" key="9">
    <source>
        <dbReference type="RuleBase" id="RU363032"/>
    </source>
</evidence>
<evidence type="ECO:0000256" key="10">
    <source>
        <dbReference type="RuleBase" id="RU367050"/>
    </source>
</evidence>
<comment type="similarity">
    <text evidence="2 10">Belongs to the binding-protein-dependent transport system permease family. MalFG subfamily.</text>
</comment>
<accession>A0A9D2I0M4</accession>
<proteinExistence type="inferred from homology"/>
<gene>
    <name evidence="12" type="ORF">H9948_01315</name>
</gene>
<dbReference type="SUPFAM" id="SSF161098">
    <property type="entry name" value="MetI-like"/>
    <property type="match status" value="1"/>
</dbReference>
<keyword evidence="8 9" id="KW-0472">Membrane</keyword>
<feature type="transmembrane region" description="Helical" evidence="9">
    <location>
        <begin position="159"/>
        <end position="178"/>
    </location>
</feature>
<evidence type="ECO:0000259" key="11">
    <source>
        <dbReference type="PROSITE" id="PS50928"/>
    </source>
</evidence>
<comment type="caution">
    <text evidence="12">The sequence shown here is derived from an EMBL/GenBank/DDBJ whole genome shotgun (WGS) entry which is preliminary data.</text>
</comment>
<dbReference type="AlphaFoldDB" id="A0A9D2I0M4"/>
<evidence type="ECO:0000256" key="8">
    <source>
        <dbReference type="ARBA" id="ARBA00023136"/>
    </source>
</evidence>
<dbReference type="InterPro" id="IPR000515">
    <property type="entry name" value="MetI-like"/>
</dbReference>
<evidence type="ECO:0000256" key="5">
    <source>
        <dbReference type="ARBA" id="ARBA00022597"/>
    </source>
</evidence>
<evidence type="ECO:0000256" key="2">
    <source>
        <dbReference type="ARBA" id="ARBA00009047"/>
    </source>
</evidence>
<comment type="function">
    <text evidence="10">Part of the ABC transporter complex MalEFGK involved in maltose/maltodextrin import. Probably responsible for the translocation of the substrate across the membrane.</text>
</comment>
<evidence type="ECO:0000256" key="4">
    <source>
        <dbReference type="ARBA" id="ARBA00022475"/>
    </source>
</evidence>
<feature type="transmembrane region" description="Helical" evidence="9">
    <location>
        <begin position="275"/>
        <end position="297"/>
    </location>
</feature>
<feature type="domain" description="ABC transmembrane type-1" evidence="11">
    <location>
        <begin position="74"/>
        <end position="294"/>
    </location>
</feature>
<organism evidence="12 13">
    <name type="scientific">Candidatus Jeotgalibaca merdavium</name>
    <dbReference type="NCBI Taxonomy" id="2838627"/>
    <lineage>
        <taxon>Bacteria</taxon>
        <taxon>Bacillati</taxon>
        <taxon>Bacillota</taxon>
        <taxon>Bacilli</taxon>
        <taxon>Lactobacillales</taxon>
        <taxon>Carnobacteriaceae</taxon>
        <taxon>Jeotgalibaca</taxon>
    </lineage>
</organism>
<comment type="subcellular location">
    <subcellularLocation>
        <location evidence="1 9">Cell membrane</location>
        <topology evidence="1 9">Multi-pass membrane protein</topology>
    </subcellularLocation>
</comment>
<evidence type="ECO:0000256" key="3">
    <source>
        <dbReference type="ARBA" id="ARBA00022448"/>
    </source>
</evidence>
<evidence type="ECO:0000313" key="13">
    <source>
        <dbReference type="Proteomes" id="UP000886856"/>
    </source>
</evidence>
<protein>
    <recommendedName>
        <fullName evidence="10">Maltose/maltodextrin transport system permease protein</fullName>
    </recommendedName>
</protein>
<dbReference type="GO" id="GO:0015423">
    <property type="term" value="F:ABC-type maltose transporter activity"/>
    <property type="evidence" value="ECO:0007669"/>
    <property type="project" value="TreeGrafter"/>
</dbReference>
<keyword evidence="4 10" id="KW-1003">Cell membrane</keyword>
<feature type="transmembrane region" description="Helical" evidence="9">
    <location>
        <begin position="12"/>
        <end position="39"/>
    </location>
</feature>
<dbReference type="InterPro" id="IPR035277">
    <property type="entry name" value="MalF_N"/>
</dbReference>
<dbReference type="GO" id="GO:1990060">
    <property type="term" value="C:maltose transport complex"/>
    <property type="evidence" value="ECO:0007669"/>
    <property type="project" value="TreeGrafter"/>
</dbReference>
<dbReference type="PROSITE" id="PS50928">
    <property type="entry name" value="ABC_TM1"/>
    <property type="match status" value="1"/>
</dbReference>
<dbReference type="Proteomes" id="UP000886856">
    <property type="component" value="Unassembled WGS sequence"/>
</dbReference>
<dbReference type="PANTHER" id="PTHR47314">
    <property type="entry name" value="MALTOSE/MALTODEXTRIN TRANSPORT SYSTEM PERMEASE PROTEIN MALF"/>
    <property type="match status" value="1"/>
</dbReference>
<dbReference type="InterPro" id="IPR035906">
    <property type="entry name" value="MetI-like_sf"/>
</dbReference>
<reference evidence="12" key="2">
    <citation type="submission" date="2021-04" db="EMBL/GenBank/DDBJ databases">
        <authorList>
            <person name="Gilroy R."/>
        </authorList>
    </citation>
    <scope>NUCLEOTIDE SEQUENCE</scope>
    <source>
        <strain evidence="12">CHK171-505</strain>
    </source>
</reference>
<feature type="transmembrane region" description="Helical" evidence="9">
    <location>
        <begin position="73"/>
        <end position="100"/>
    </location>
</feature>
<dbReference type="Gene3D" id="1.10.3720.10">
    <property type="entry name" value="MetI-like"/>
    <property type="match status" value="1"/>
</dbReference>
<evidence type="ECO:0000256" key="7">
    <source>
        <dbReference type="ARBA" id="ARBA00022989"/>
    </source>
</evidence>